<feature type="compositionally biased region" description="Low complexity" evidence="4">
    <location>
        <begin position="1322"/>
        <end position="1345"/>
    </location>
</feature>
<dbReference type="SMART" id="SM00408">
    <property type="entry name" value="IGc2"/>
    <property type="match status" value="4"/>
</dbReference>
<dbReference type="SMART" id="SM00409">
    <property type="entry name" value="IG"/>
    <property type="match status" value="4"/>
</dbReference>
<comment type="caution">
    <text evidence="7">The sequence shown here is derived from an EMBL/GenBank/DDBJ whole genome shotgun (WGS) entry which is preliminary data.</text>
</comment>
<dbReference type="InterPro" id="IPR007110">
    <property type="entry name" value="Ig-like_dom"/>
</dbReference>
<dbReference type="SUPFAM" id="SSF49265">
    <property type="entry name" value="Fibronectin type III"/>
    <property type="match status" value="1"/>
</dbReference>
<feature type="region of interest" description="Disordered" evidence="4">
    <location>
        <begin position="1511"/>
        <end position="1542"/>
    </location>
</feature>
<dbReference type="InterPro" id="IPR003961">
    <property type="entry name" value="FN3_dom"/>
</dbReference>
<feature type="domain" description="Fibronectin type-III" evidence="6">
    <location>
        <begin position="423"/>
        <end position="519"/>
    </location>
</feature>
<feature type="compositionally biased region" description="Basic and acidic residues" evidence="4">
    <location>
        <begin position="1147"/>
        <end position="1156"/>
    </location>
</feature>
<accession>A0ABP0GR48</accession>
<feature type="compositionally biased region" description="Basic and acidic residues" evidence="4">
    <location>
        <begin position="1205"/>
        <end position="1217"/>
    </location>
</feature>
<evidence type="ECO:0000256" key="4">
    <source>
        <dbReference type="SAM" id="MobiDB-lite"/>
    </source>
</evidence>
<dbReference type="CDD" id="cd00063">
    <property type="entry name" value="FN3"/>
    <property type="match status" value="2"/>
</dbReference>
<dbReference type="SUPFAM" id="SSF48726">
    <property type="entry name" value="Immunoglobulin"/>
    <property type="match status" value="4"/>
</dbReference>
<feature type="compositionally biased region" description="Basic and acidic residues" evidence="4">
    <location>
        <begin position="594"/>
        <end position="603"/>
    </location>
</feature>
<feature type="region of interest" description="Disordered" evidence="4">
    <location>
        <begin position="999"/>
        <end position="1048"/>
    </location>
</feature>
<evidence type="ECO:0000256" key="3">
    <source>
        <dbReference type="ARBA" id="ARBA00023319"/>
    </source>
</evidence>
<dbReference type="Gene3D" id="2.60.40.10">
    <property type="entry name" value="Immunoglobulins"/>
    <property type="match status" value="6"/>
</dbReference>
<feature type="compositionally biased region" description="Basic and acidic residues" evidence="4">
    <location>
        <begin position="1249"/>
        <end position="1266"/>
    </location>
</feature>
<dbReference type="InterPro" id="IPR013783">
    <property type="entry name" value="Ig-like_fold"/>
</dbReference>
<evidence type="ECO:0000256" key="2">
    <source>
        <dbReference type="ARBA" id="ARBA00023157"/>
    </source>
</evidence>
<reference evidence="7 8" key="1">
    <citation type="submission" date="2024-02" db="EMBL/GenBank/DDBJ databases">
        <authorList>
            <person name="Daric V."/>
            <person name="Darras S."/>
        </authorList>
    </citation>
    <scope>NUCLEOTIDE SEQUENCE [LARGE SCALE GENOMIC DNA]</scope>
</reference>
<feature type="domain" description="Ig-like" evidence="5">
    <location>
        <begin position="255"/>
        <end position="328"/>
    </location>
</feature>
<feature type="compositionally biased region" description="Basic and acidic residues" evidence="4">
    <location>
        <begin position="1529"/>
        <end position="1538"/>
    </location>
</feature>
<dbReference type="PANTHER" id="PTHR44170">
    <property type="entry name" value="PROTEIN SIDEKICK"/>
    <property type="match status" value="1"/>
</dbReference>
<feature type="compositionally biased region" description="Basic and acidic residues" evidence="4">
    <location>
        <begin position="1406"/>
        <end position="1419"/>
    </location>
</feature>
<protein>
    <submittedName>
        <fullName evidence="7">Uncharacterized protein</fullName>
    </submittedName>
</protein>
<dbReference type="InterPro" id="IPR003598">
    <property type="entry name" value="Ig_sub2"/>
</dbReference>
<feature type="region of interest" description="Disordered" evidence="4">
    <location>
        <begin position="1135"/>
        <end position="1300"/>
    </location>
</feature>
<keyword evidence="2" id="KW-1015">Disulfide bond</keyword>
<feature type="compositionally biased region" description="Polar residues" evidence="4">
    <location>
        <begin position="999"/>
        <end position="1016"/>
    </location>
</feature>
<keyword evidence="1" id="KW-0677">Repeat</keyword>
<dbReference type="Pfam" id="PF00041">
    <property type="entry name" value="fn3"/>
    <property type="match status" value="1"/>
</dbReference>
<feature type="region of interest" description="Disordered" evidence="4">
    <location>
        <begin position="855"/>
        <end position="897"/>
    </location>
</feature>
<gene>
    <name evidence="7" type="ORF">CVLEPA_LOCUS25962</name>
</gene>
<feature type="compositionally biased region" description="Low complexity" evidence="4">
    <location>
        <begin position="1385"/>
        <end position="1396"/>
    </location>
</feature>
<feature type="domain" description="Ig-like" evidence="5">
    <location>
        <begin position="47"/>
        <end position="135"/>
    </location>
</feature>
<feature type="compositionally biased region" description="Polar residues" evidence="4">
    <location>
        <begin position="1283"/>
        <end position="1300"/>
    </location>
</feature>
<feature type="domain" description="Ig-like" evidence="5">
    <location>
        <begin position="138"/>
        <end position="235"/>
    </location>
</feature>
<feature type="region of interest" description="Disordered" evidence="4">
    <location>
        <begin position="584"/>
        <end position="605"/>
    </location>
</feature>
<dbReference type="Pfam" id="PF13927">
    <property type="entry name" value="Ig_3"/>
    <property type="match status" value="4"/>
</dbReference>
<dbReference type="PROSITE" id="PS50853">
    <property type="entry name" value="FN3"/>
    <property type="match status" value="1"/>
</dbReference>
<keyword evidence="3" id="KW-0393">Immunoglobulin domain</keyword>
<dbReference type="Proteomes" id="UP001642483">
    <property type="component" value="Unassembled WGS sequence"/>
</dbReference>
<evidence type="ECO:0000313" key="7">
    <source>
        <dbReference type="EMBL" id="CAK8692715.1"/>
    </source>
</evidence>
<dbReference type="InterPro" id="IPR036179">
    <property type="entry name" value="Ig-like_dom_sf"/>
</dbReference>
<organism evidence="7 8">
    <name type="scientific">Clavelina lepadiformis</name>
    <name type="common">Light-bulb sea squirt</name>
    <name type="synonym">Ascidia lepadiformis</name>
    <dbReference type="NCBI Taxonomy" id="159417"/>
    <lineage>
        <taxon>Eukaryota</taxon>
        <taxon>Metazoa</taxon>
        <taxon>Chordata</taxon>
        <taxon>Tunicata</taxon>
        <taxon>Ascidiacea</taxon>
        <taxon>Aplousobranchia</taxon>
        <taxon>Clavelinidae</taxon>
        <taxon>Clavelina</taxon>
    </lineage>
</organism>
<dbReference type="InterPro" id="IPR036116">
    <property type="entry name" value="FN3_sf"/>
</dbReference>
<dbReference type="SMART" id="SM00060">
    <property type="entry name" value="FN3"/>
    <property type="match status" value="2"/>
</dbReference>
<feature type="domain" description="Ig-like" evidence="5">
    <location>
        <begin position="333"/>
        <end position="420"/>
    </location>
</feature>
<dbReference type="PANTHER" id="PTHR44170:SF32">
    <property type="entry name" value="PROTEIN TURTLE-LIKE PROTEIN"/>
    <property type="match status" value="1"/>
</dbReference>
<feature type="compositionally biased region" description="Basic and acidic residues" evidence="4">
    <location>
        <begin position="815"/>
        <end position="832"/>
    </location>
</feature>
<feature type="region of interest" description="Disordered" evidence="4">
    <location>
        <begin position="1602"/>
        <end position="1629"/>
    </location>
</feature>
<feature type="compositionally biased region" description="Polar residues" evidence="4">
    <location>
        <begin position="886"/>
        <end position="897"/>
    </location>
</feature>
<evidence type="ECO:0000313" key="8">
    <source>
        <dbReference type="Proteomes" id="UP001642483"/>
    </source>
</evidence>
<dbReference type="InterPro" id="IPR003599">
    <property type="entry name" value="Ig_sub"/>
</dbReference>
<feature type="region of interest" description="Disordered" evidence="4">
    <location>
        <begin position="1322"/>
        <end position="1367"/>
    </location>
</feature>
<proteinExistence type="predicted"/>
<evidence type="ECO:0000259" key="5">
    <source>
        <dbReference type="PROSITE" id="PS50835"/>
    </source>
</evidence>
<name>A0ABP0GR48_CLALP</name>
<keyword evidence="8" id="KW-1185">Reference proteome</keyword>
<sequence>MNSDGFKNLAYRTYNTWITECLIIVVKIAVFTFCFGHTGAVLNGEHPFFLETSPRTEQGREGSSLLLRCAARGVPTPVIRWFKDGFGIINGINGIEIADGTLRIGSLKRSHGGRYTCRAQNIEGNITKDTVVYVSAAPVFIERPQEALVREGDGAEFRCVAKGYPPDITYRWYRNDELIPASSSSRRNFEVFEQREEEGLLIIQNVQITHRGKISCEASNGVGVPISATTQLRVEFKARALPLRSITYGGVRGRVMLKCPTLANPPVNTVIWRKGGRNLRIRQDPRLDTDGNGSLIIHSVRRADQGQYTCTPFNNIGSLGASNPTRLIVRNFPDFVIRPTKTVKVSVGSKLEVPCSGKGDPPPNISWRKISSKSTEKLVFCVNGGNLSVDAIRKQHHGAWQCVLSNVVGDVTTDVMVVVTSSTPQDVENVSAVAWNETSVRVSWTPGFDGGFSQHFVVWHKRADKGDHAWRKTYVTGDKSTVVVKQLQSSTIYHFSVAPKNVYGVGSFSKTIAVKTRDVVVTTPHPPQTISAPSKLTSSTGREGRITLRWSYVEEALGFLVEYRKLKSDPNVEQEQLASSFEQVSVTRTNRKTQNGDDVERIAPLRASSRVKRSSSLPSNWVILDTTLHNVTSYELQPNQVYRDQIYEFQVLAMTGSEYSEPSSSLTLSTQGLAAYPCYLESPDPVIILDHPIVIGCISALLFVCLLVIVIVAYVCRKKSLNGKLPTDSYDENGIPRNANKESYEVTGNHALRHMVTNDGYTSSMSYLGCHRDDDVTSPGEKNDEKNFDVVIHEDAEEKKLLSPSSPSYQEDEGKEWCERVTRRRSKDEESVKMRRQTVARVLFAQRAEREKVIAGMRDSDSAPGIRRPSSTTPFYSAPHQREHSSQSTRHASTISSNRSVFIPQLSLEDRRRQEEPCIHEESVFGIVATPSLRQERELCPHPNYHQRNCSTTIYQPTGQQSQYMTSSVQNMFSSCYDYRPEKYDVTCCSTLPLIDVTSQNVPPKTSSTTKHNSQRQSREQKTTSSIRGTRAASVSPDRMHGLRRPRSRASYSFEPWKDPTYRHSFHRSPDKNEMPSFEIDCSGSNIEVRCIKTSERRFDDNAFNDRSLRYATYKVGSNNLDQATEIPFLQRPSTMKVQMRRHSKEQRKDRQKRASLDSILSPSHNPTKYRIEKNSPSKRVTLPRSGSRGFEDSGGNTNRKNLRSQHESTRNGRRSTENGSGFESPGLDFPENPSSPPKTSTPVQPHRYKSEIVVEPESPSKENLTKRQLSSDCLQRLLGKHNGSSTSPEKNSSLSQVTKPTVISLSDIPWESTKLKRTSSSLFSPLSSLSPSVSPKYSSSSHFSVNQNNNNGEIPSTSGGDEMWGSLGRSGKLKKLSLPFTTTSSPAISSLSTTSGELMEANRSLGRDTESSRNERSRTPKHKPGIRSVPVSPIKKFSPSKLPARSRAASCTATDSRDNKYSSDMYAPISKTKIISILKNSPQVMSTPSTYVVSPASLLRHTNLGEITSSGYVTQDTTQSSLAGGKNSSERTRRDNSSVEDNYEWDSEYAMEFEILEALRNFESIKPTSSMSEELRDELTKFACDAVSGRYTLVNEDQNRCETSEHSSSPLTETTLLSSDTNEATYTKESMERRCAALREEFLHFRKLREASDKTMDGK</sequence>
<dbReference type="EMBL" id="CAWYQH010000130">
    <property type="protein sequence ID" value="CAK8692715.1"/>
    <property type="molecule type" value="Genomic_DNA"/>
</dbReference>
<feature type="region of interest" description="Disordered" evidence="4">
    <location>
        <begin position="796"/>
        <end position="832"/>
    </location>
</feature>
<feature type="compositionally biased region" description="Polar residues" evidence="4">
    <location>
        <begin position="1511"/>
        <end position="1523"/>
    </location>
</feature>
<feature type="compositionally biased region" description="Polar residues" evidence="4">
    <location>
        <begin position="1346"/>
        <end position="1360"/>
    </location>
</feature>
<feature type="region of interest" description="Disordered" evidence="4">
    <location>
        <begin position="1385"/>
        <end position="1460"/>
    </location>
</feature>
<dbReference type="PROSITE" id="PS50835">
    <property type="entry name" value="IG_LIKE"/>
    <property type="match status" value="4"/>
</dbReference>
<feature type="compositionally biased region" description="Low complexity" evidence="4">
    <location>
        <begin position="1607"/>
        <end position="1622"/>
    </location>
</feature>
<evidence type="ECO:0000259" key="6">
    <source>
        <dbReference type="PROSITE" id="PS50853"/>
    </source>
</evidence>
<dbReference type="CDD" id="cd00096">
    <property type="entry name" value="Ig"/>
    <property type="match status" value="1"/>
</dbReference>
<evidence type="ECO:0000256" key="1">
    <source>
        <dbReference type="ARBA" id="ARBA00022737"/>
    </source>
</evidence>